<name>A0ABS4AEM9_9PROT</name>
<keyword evidence="2" id="KW-0012">Acyltransferase</keyword>
<dbReference type="EMBL" id="JAGIZB010000010">
    <property type="protein sequence ID" value="MBP0445467.1"/>
    <property type="molecule type" value="Genomic_DNA"/>
</dbReference>
<organism evidence="2 3">
    <name type="scientific">Pararoseomonas baculiformis</name>
    <dbReference type="NCBI Taxonomy" id="2820812"/>
    <lineage>
        <taxon>Bacteria</taxon>
        <taxon>Pseudomonadati</taxon>
        <taxon>Pseudomonadota</taxon>
        <taxon>Alphaproteobacteria</taxon>
        <taxon>Acetobacterales</taxon>
        <taxon>Acetobacteraceae</taxon>
        <taxon>Pararoseomonas</taxon>
    </lineage>
</organism>
<evidence type="ECO:0000259" key="1">
    <source>
        <dbReference type="Pfam" id="PF13480"/>
    </source>
</evidence>
<reference evidence="2 3" key="1">
    <citation type="submission" date="2021-03" db="EMBL/GenBank/DDBJ databases">
        <authorList>
            <person name="So Y."/>
        </authorList>
    </citation>
    <scope>NUCLEOTIDE SEQUENCE [LARGE SCALE GENOMIC DNA]</scope>
    <source>
        <strain evidence="2 3">SSH11</strain>
    </source>
</reference>
<protein>
    <submittedName>
        <fullName evidence="2">GNAT family N-acetyltransferase</fullName>
        <ecNumber evidence="2">2.3.1.-</ecNumber>
    </submittedName>
</protein>
<dbReference type="InterPro" id="IPR038740">
    <property type="entry name" value="BioF2-like_GNAT_dom"/>
</dbReference>
<proteinExistence type="predicted"/>
<comment type="caution">
    <text evidence="2">The sequence shown here is derived from an EMBL/GenBank/DDBJ whole genome shotgun (WGS) entry which is preliminary data.</text>
</comment>
<keyword evidence="2" id="KW-0808">Transferase</keyword>
<dbReference type="EC" id="2.3.1.-" evidence="2"/>
<evidence type="ECO:0000313" key="3">
    <source>
        <dbReference type="Proteomes" id="UP000681594"/>
    </source>
</evidence>
<keyword evidence="3" id="KW-1185">Reference proteome</keyword>
<feature type="domain" description="BioF2-like acetyltransferase" evidence="1">
    <location>
        <begin position="122"/>
        <end position="244"/>
    </location>
</feature>
<dbReference type="Proteomes" id="UP000681594">
    <property type="component" value="Unassembled WGS sequence"/>
</dbReference>
<dbReference type="InterPro" id="IPR016181">
    <property type="entry name" value="Acyl_CoA_acyltransferase"/>
</dbReference>
<accession>A0ABS4AEM9</accession>
<gene>
    <name evidence="2" type="ORF">J8J14_11830</name>
</gene>
<sequence>MSGMGAVHPYASMAYAAALPHIGEPFWVSPWGTAMLLRHAPEGARDAASPYPLCVLGEGAQLGSGLELLREAGAVSVVAVSDPFAGIPPARLSRSFGRVRPFKTHWSIERRAGPFAPTPHHRQRIRIAGRRCRIRQAALRDHLEDWCRLYATLSRRHGIAGIHAFPRASFAALAEMPGLRAFLAESASGEVIAMHLWVTDGRNAYSHLAATSAAGYAAKAPFGLYAAAIEDFADHEAIDLGGGAGLSEAADDGLARFKRGFANASRVAHLCGHVLDGASYARLSAGREDEGFFPAYRAPG</sequence>
<dbReference type="Gene3D" id="3.40.630.30">
    <property type="match status" value="1"/>
</dbReference>
<dbReference type="SUPFAM" id="SSF55729">
    <property type="entry name" value="Acyl-CoA N-acyltransferases (Nat)"/>
    <property type="match status" value="1"/>
</dbReference>
<dbReference type="RefSeq" id="WP_209379717.1">
    <property type="nucleotide sequence ID" value="NZ_JAGIZB010000010.1"/>
</dbReference>
<dbReference type="Pfam" id="PF13480">
    <property type="entry name" value="Acetyltransf_6"/>
    <property type="match status" value="1"/>
</dbReference>
<evidence type="ECO:0000313" key="2">
    <source>
        <dbReference type="EMBL" id="MBP0445467.1"/>
    </source>
</evidence>
<dbReference type="GO" id="GO:0016746">
    <property type="term" value="F:acyltransferase activity"/>
    <property type="evidence" value="ECO:0007669"/>
    <property type="project" value="UniProtKB-KW"/>
</dbReference>